<keyword evidence="3 4" id="KW-0687">Ribonucleoprotein</keyword>
<dbReference type="HAMAP" id="MF_01366">
    <property type="entry name" value="Ribosomal_uL13"/>
    <property type="match status" value="1"/>
</dbReference>
<dbReference type="PANTHER" id="PTHR11545">
    <property type="entry name" value="RIBOSOMAL PROTEIN L13"/>
    <property type="match status" value="1"/>
</dbReference>
<dbReference type="InterPro" id="IPR005822">
    <property type="entry name" value="Ribosomal_uL13"/>
</dbReference>
<dbReference type="GO" id="GO:0017148">
    <property type="term" value="P:negative regulation of translation"/>
    <property type="evidence" value="ECO:0007669"/>
    <property type="project" value="TreeGrafter"/>
</dbReference>
<dbReference type="Proteomes" id="UP000266720">
    <property type="component" value="Chromosome"/>
</dbReference>
<dbReference type="Pfam" id="PF00572">
    <property type="entry name" value="Ribosomal_L13"/>
    <property type="match status" value="1"/>
</dbReference>
<dbReference type="EMBL" id="CP007493">
    <property type="protein sequence ID" value="AJB42577.1"/>
    <property type="molecule type" value="Genomic_DNA"/>
</dbReference>
<dbReference type="SUPFAM" id="SSF52161">
    <property type="entry name" value="Ribosomal protein L13"/>
    <property type="match status" value="1"/>
</dbReference>
<dbReference type="GO" id="GO:0006412">
    <property type="term" value="P:translation"/>
    <property type="evidence" value="ECO:0007669"/>
    <property type="project" value="UniProtKB-UniRule"/>
</dbReference>
<dbReference type="InterPro" id="IPR036899">
    <property type="entry name" value="Ribosomal_uL13_sf"/>
</dbReference>
<dbReference type="PROSITE" id="PS00783">
    <property type="entry name" value="RIBOSOMAL_L13"/>
    <property type="match status" value="1"/>
</dbReference>
<gene>
    <name evidence="4" type="primary">rpl13</name>
    <name evidence="6" type="ORF">TCARB_1535</name>
</gene>
<dbReference type="NCBIfam" id="NF005004">
    <property type="entry name" value="PRK06394.1"/>
    <property type="match status" value="1"/>
</dbReference>
<dbReference type="GO" id="GO:0003735">
    <property type="term" value="F:structural constituent of ribosome"/>
    <property type="evidence" value="ECO:0007669"/>
    <property type="project" value="UniProtKB-UniRule"/>
</dbReference>
<accession>A0A3G1A9R7</accession>
<dbReference type="InterPro" id="IPR023563">
    <property type="entry name" value="Ribosomal_uL13_CS"/>
</dbReference>
<dbReference type="InterPro" id="IPR005823">
    <property type="entry name" value="Ribosomal_uL13_bac-type"/>
</dbReference>
<dbReference type="KEGG" id="tcb:TCARB_1535"/>
<dbReference type="CDD" id="cd00392">
    <property type="entry name" value="Ribosomal_L13"/>
    <property type="match status" value="1"/>
</dbReference>
<dbReference type="InterPro" id="IPR005755">
    <property type="entry name" value="Ribosomal_uL13_euk/arc"/>
</dbReference>
<dbReference type="STRING" id="697581.TCARB_1535"/>
<evidence type="ECO:0000313" key="6">
    <source>
        <dbReference type="EMBL" id="AJB42577.1"/>
    </source>
</evidence>
<protein>
    <recommendedName>
        <fullName evidence="4">Large ribosomal subunit protein uL13</fullName>
    </recommendedName>
</protein>
<dbReference type="Gene3D" id="3.90.1180.10">
    <property type="entry name" value="Ribosomal protein L13"/>
    <property type="match status" value="1"/>
</dbReference>
<dbReference type="RefSeq" id="WP_020962151.1">
    <property type="nucleotide sequence ID" value="NZ_CP007493.1"/>
</dbReference>
<sequence length="152" mass="17298">MATQEKVIVIDGAGHIAGRLASVIAKELLKGEKIVVVNAEKIILTGKPQRVVEKYSKRWVEWKTYYNPDMRGPKYPKTPDRLFKRMVRGMLPKEKAMGREALKRLYVYIGTPSEYADANKVKIPAALYKNELVPYITLGELYKSLTNKDIEG</sequence>
<dbReference type="PIRSF" id="PIRSF002181">
    <property type="entry name" value="Ribosomal_L13"/>
    <property type="match status" value="1"/>
</dbReference>
<evidence type="ECO:0000256" key="1">
    <source>
        <dbReference type="ARBA" id="ARBA00006227"/>
    </source>
</evidence>
<dbReference type="PANTHER" id="PTHR11545:SF3">
    <property type="entry name" value="LARGE RIBOSOMAL SUBUNIT PROTEIN UL13"/>
    <property type="match status" value="1"/>
</dbReference>
<dbReference type="GeneID" id="16573106"/>
<dbReference type="GO" id="GO:0022625">
    <property type="term" value="C:cytosolic large ribosomal subunit"/>
    <property type="evidence" value="ECO:0007669"/>
    <property type="project" value="UniProtKB-UniRule"/>
</dbReference>
<evidence type="ECO:0000256" key="3">
    <source>
        <dbReference type="ARBA" id="ARBA00023274"/>
    </source>
</evidence>
<name>A0A3G1A9R7_9CREN</name>
<proteinExistence type="inferred from homology"/>
<comment type="function">
    <text evidence="4">This protein is one of the early assembly proteins of the 50S ribosomal subunit, although it is not seen to bind rRNA by itself. It is important during the early stages of 50S assembly.</text>
</comment>
<dbReference type="NCBIfam" id="TIGR01077">
    <property type="entry name" value="L13_A_E"/>
    <property type="match status" value="1"/>
</dbReference>
<evidence type="ECO:0000256" key="2">
    <source>
        <dbReference type="ARBA" id="ARBA00022980"/>
    </source>
</evidence>
<comment type="similarity">
    <text evidence="1 4 5">Belongs to the universal ribosomal protein uL13 family.</text>
</comment>
<keyword evidence="2 4" id="KW-0689">Ribosomal protein</keyword>
<evidence type="ECO:0000256" key="5">
    <source>
        <dbReference type="RuleBase" id="RU003877"/>
    </source>
</evidence>
<dbReference type="AlphaFoldDB" id="A0A3G1A9R7"/>
<reference evidence="7" key="1">
    <citation type="book" date="2010" name="EXTREMOPHILES" publisher="0:0-0">
        <title>Complete genome sequences of ten hyperthermophilic archaea reveal their metabolic capabilities and possible ecological roles.</title>
        <editorList>
            <person name="?"/>
        </editorList>
        <authorList>
            <person name="Ravin N.V."/>
            <person name="Mardanov A.V."/>
            <person name="Bonch-Osmolovskaya E.A."/>
            <person name="Skryabin K.G."/>
        </authorList>
    </citation>
    <scope>NUCLEOTIDE SEQUENCE [LARGE SCALE GENOMIC DNA]</scope>
    <source>
        <strain evidence="7">1505</strain>
    </source>
</reference>
<organism evidence="6 7">
    <name type="scientific">Thermofilum adornatum 1505</name>
    <dbReference type="NCBI Taxonomy" id="697581"/>
    <lineage>
        <taxon>Archaea</taxon>
        <taxon>Thermoproteota</taxon>
        <taxon>Thermoprotei</taxon>
        <taxon>Thermofilales</taxon>
        <taxon>Thermofilaceae</taxon>
        <taxon>Thermofilum</taxon>
    </lineage>
</organism>
<comment type="subunit">
    <text evidence="4">Part of the 50S ribosomal subunit.</text>
</comment>
<evidence type="ECO:0000313" key="7">
    <source>
        <dbReference type="Proteomes" id="UP000266720"/>
    </source>
</evidence>
<evidence type="ECO:0000256" key="4">
    <source>
        <dbReference type="HAMAP-Rule" id="MF_01366"/>
    </source>
</evidence>
<dbReference type="GO" id="GO:0003729">
    <property type="term" value="F:mRNA binding"/>
    <property type="evidence" value="ECO:0007669"/>
    <property type="project" value="TreeGrafter"/>
</dbReference>